<accession>A0A9W2XFU4</accession>
<comment type="similarity">
    <text evidence="9">Belongs to the G-protein coupled receptor 1 family.</text>
</comment>
<dbReference type="SUPFAM" id="SSF81321">
    <property type="entry name" value="Family A G protein-coupled receptor-like"/>
    <property type="match status" value="2"/>
</dbReference>
<evidence type="ECO:0000256" key="8">
    <source>
        <dbReference type="ARBA" id="ARBA00023224"/>
    </source>
</evidence>
<dbReference type="KEGG" id="bspl:114846990"/>
<evidence type="ECO:0000256" key="9">
    <source>
        <dbReference type="RuleBase" id="RU000688"/>
    </source>
</evidence>
<comment type="subcellular location">
    <subcellularLocation>
        <location evidence="1">Cell membrane</location>
        <topology evidence="1">Multi-pass membrane protein</topology>
    </subcellularLocation>
</comment>
<evidence type="ECO:0000256" key="4">
    <source>
        <dbReference type="ARBA" id="ARBA00022989"/>
    </source>
</evidence>
<protein>
    <submittedName>
        <fullName evidence="13">Trace amine-associated receptor 13c-like</fullName>
    </submittedName>
</protein>
<dbReference type="InterPro" id="IPR050569">
    <property type="entry name" value="TAAR"/>
</dbReference>
<evidence type="ECO:0000256" key="3">
    <source>
        <dbReference type="ARBA" id="ARBA00022692"/>
    </source>
</evidence>
<feature type="transmembrane region" description="Helical" evidence="10">
    <location>
        <begin position="31"/>
        <end position="56"/>
    </location>
</feature>
<dbReference type="InterPro" id="IPR000276">
    <property type="entry name" value="GPCR_Rhodpsn"/>
</dbReference>
<feature type="transmembrane region" description="Helical" evidence="10">
    <location>
        <begin position="322"/>
        <end position="349"/>
    </location>
</feature>
<evidence type="ECO:0000313" key="13">
    <source>
        <dbReference type="RefSeq" id="XP_055360846.1"/>
    </source>
</evidence>
<evidence type="ECO:0000256" key="7">
    <source>
        <dbReference type="ARBA" id="ARBA00023170"/>
    </source>
</evidence>
<evidence type="ECO:0000259" key="11">
    <source>
        <dbReference type="PROSITE" id="PS50262"/>
    </source>
</evidence>
<dbReference type="Gene3D" id="1.20.1070.10">
    <property type="entry name" value="Rhodopsin 7-helix transmembrane proteins"/>
    <property type="match status" value="1"/>
</dbReference>
<dbReference type="PANTHER" id="PTHR24249:SF381">
    <property type="entry name" value="TRACE AMINE ASSOCIATED RECEPTOR 19P-RELATED"/>
    <property type="match status" value="1"/>
</dbReference>
<sequence>MEASEDSERCFPQLLNASCIRTKRPHYEATLTSVPLFSLSLFTVLLNLLLTVSITLQYLDHIISSTSVGTMVLISVDRYVAISSTCWSSSPSPTSSRRRSVCGFAALQLCSFAALQLCSFAGLAWGSNASLLCRQLHTPTNLLLLSLAASDLVVGLLWLFQIMLIDGCWLLGDLMCTLYCAVDFITTSTSIGIMVLVSVDRYVAVCHPLHYSSRVTHRRVEVCVGLCWLSSLCLLWVVMTDNMKEPGRFKSCTGECVIVVKFVEQTLNLICSFIAPITVIIVLYIRVFVVAVAQARALRSHIASVSLQCSVKVRVKKSEMKAAVSLGVVVLVFVLCICPYYCVALMGTLLSASSAAFVICLFYFNSCLNPVIYVLLYPWFRKSIRLIATFQILKPGSSLCNVL</sequence>
<keyword evidence="3 9" id="KW-0812">Transmembrane</keyword>
<keyword evidence="7 9" id="KW-0675">Receptor</keyword>
<dbReference type="OrthoDB" id="10042731at2759"/>
<feature type="transmembrane region" description="Helical" evidence="10">
    <location>
        <begin position="142"/>
        <end position="160"/>
    </location>
</feature>
<organism evidence="12 13">
    <name type="scientific">Betta splendens</name>
    <name type="common">Siamese fighting fish</name>
    <dbReference type="NCBI Taxonomy" id="158456"/>
    <lineage>
        <taxon>Eukaryota</taxon>
        <taxon>Metazoa</taxon>
        <taxon>Chordata</taxon>
        <taxon>Craniata</taxon>
        <taxon>Vertebrata</taxon>
        <taxon>Euteleostomi</taxon>
        <taxon>Actinopterygii</taxon>
        <taxon>Neopterygii</taxon>
        <taxon>Teleostei</taxon>
        <taxon>Neoteleostei</taxon>
        <taxon>Acanthomorphata</taxon>
        <taxon>Anabantaria</taxon>
        <taxon>Anabantiformes</taxon>
        <taxon>Anabantoidei</taxon>
        <taxon>Osphronemidae</taxon>
        <taxon>Betta</taxon>
    </lineage>
</organism>
<keyword evidence="6 10" id="KW-0472">Membrane</keyword>
<feature type="domain" description="G-protein coupled receptors family 1 profile" evidence="11">
    <location>
        <begin position="134"/>
        <end position="373"/>
    </location>
</feature>
<keyword evidence="12" id="KW-1185">Reference proteome</keyword>
<reference evidence="13" key="1">
    <citation type="submission" date="2025-08" db="UniProtKB">
        <authorList>
            <consortium name="RefSeq"/>
        </authorList>
    </citation>
    <scope>IDENTIFICATION</scope>
</reference>
<dbReference type="PRINTS" id="PR00237">
    <property type="entry name" value="GPCRRHODOPSN"/>
</dbReference>
<keyword evidence="4 10" id="KW-1133">Transmembrane helix</keyword>
<dbReference type="InterPro" id="IPR017452">
    <property type="entry name" value="GPCR_Rhodpsn_7TM"/>
</dbReference>
<proteinExistence type="inferred from homology"/>
<gene>
    <name evidence="13" type="primary">LOC114846990</name>
</gene>
<feature type="transmembrane region" description="Helical" evidence="10">
    <location>
        <begin position="101"/>
        <end position="122"/>
    </location>
</feature>
<dbReference type="PROSITE" id="PS00237">
    <property type="entry name" value="G_PROTEIN_RECEP_F1_1"/>
    <property type="match status" value="1"/>
</dbReference>
<dbReference type="PANTHER" id="PTHR24249">
    <property type="entry name" value="HISTAMINE RECEPTOR-RELATED G-PROTEIN COUPLED RECEPTOR"/>
    <property type="match status" value="1"/>
</dbReference>
<dbReference type="Pfam" id="PF00001">
    <property type="entry name" value="7tm_1"/>
    <property type="match status" value="1"/>
</dbReference>
<keyword evidence="8 9" id="KW-0807">Transducer</keyword>
<keyword evidence="2" id="KW-1003">Cell membrane</keyword>
<feature type="transmembrane region" description="Helical" evidence="10">
    <location>
        <begin position="267"/>
        <end position="293"/>
    </location>
</feature>
<evidence type="ECO:0000256" key="1">
    <source>
        <dbReference type="ARBA" id="ARBA00004651"/>
    </source>
</evidence>
<dbReference type="GeneID" id="114846990"/>
<evidence type="ECO:0000256" key="2">
    <source>
        <dbReference type="ARBA" id="ARBA00022475"/>
    </source>
</evidence>
<feature type="transmembrane region" description="Helical" evidence="10">
    <location>
        <begin position="222"/>
        <end position="239"/>
    </location>
</feature>
<evidence type="ECO:0000313" key="12">
    <source>
        <dbReference type="Proteomes" id="UP000515150"/>
    </source>
</evidence>
<dbReference type="GO" id="GO:0001594">
    <property type="term" value="F:trace-amine receptor activity"/>
    <property type="evidence" value="ECO:0007669"/>
    <property type="project" value="TreeGrafter"/>
</dbReference>
<evidence type="ECO:0000256" key="6">
    <source>
        <dbReference type="ARBA" id="ARBA00023136"/>
    </source>
</evidence>
<dbReference type="Proteomes" id="UP000515150">
    <property type="component" value="Chromosome 21"/>
</dbReference>
<evidence type="ECO:0000256" key="5">
    <source>
        <dbReference type="ARBA" id="ARBA00023040"/>
    </source>
</evidence>
<feature type="transmembrane region" description="Helical" evidence="10">
    <location>
        <begin position="355"/>
        <end position="376"/>
    </location>
</feature>
<evidence type="ECO:0000256" key="10">
    <source>
        <dbReference type="SAM" id="Phobius"/>
    </source>
</evidence>
<keyword evidence="5 9" id="KW-0297">G-protein coupled receptor</keyword>
<dbReference type="RefSeq" id="XP_055360846.1">
    <property type="nucleotide sequence ID" value="XM_055504871.1"/>
</dbReference>
<dbReference type="AlphaFoldDB" id="A0A9W2XFU4"/>
<dbReference type="PROSITE" id="PS50262">
    <property type="entry name" value="G_PROTEIN_RECEP_F1_2"/>
    <property type="match status" value="1"/>
</dbReference>
<name>A0A9W2XFU4_BETSP</name>
<dbReference type="GO" id="GO:0005886">
    <property type="term" value="C:plasma membrane"/>
    <property type="evidence" value="ECO:0007669"/>
    <property type="project" value="UniProtKB-SubCell"/>
</dbReference>